<dbReference type="FunFam" id="1.10.10.10:FF:000214">
    <property type="entry name" value="Methylated-DNA--protein-cysteine methyltransferase"/>
    <property type="match status" value="1"/>
</dbReference>
<dbReference type="GO" id="GO:0032259">
    <property type="term" value="P:methylation"/>
    <property type="evidence" value="ECO:0007669"/>
    <property type="project" value="UniProtKB-KW"/>
</dbReference>
<dbReference type="Pfam" id="PF02870">
    <property type="entry name" value="Methyltransf_1N"/>
    <property type="match status" value="1"/>
</dbReference>
<organism evidence="12 13">
    <name type="scientific">Gimibacter soli</name>
    <dbReference type="NCBI Taxonomy" id="3024400"/>
    <lineage>
        <taxon>Bacteria</taxon>
        <taxon>Pseudomonadati</taxon>
        <taxon>Pseudomonadota</taxon>
        <taxon>Alphaproteobacteria</taxon>
        <taxon>Kordiimonadales</taxon>
        <taxon>Temperatibacteraceae</taxon>
        <taxon>Gimibacter</taxon>
    </lineage>
</organism>
<dbReference type="EMBL" id="CP116805">
    <property type="protein sequence ID" value="WCL54584.1"/>
    <property type="molecule type" value="Genomic_DNA"/>
</dbReference>
<evidence type="ECO:0000256" key="6">
    <source>
        <dbReference type="ARBA" id="ARBA00022763"/>
    </source>
</evidence>
<comment type="catalytic activity">
    <reaction evidence="1 9">
        <text>a 4-O-methyl-thymidine in DNA + L-cysteinyl-[protein] = a thymidine in DNA + S-methyl-L-cysteinyl-[protein]</text>
        <dbReference type="Rhea" id="RHEA:53428"/>
        <dbReference type="Rhea" id="RHEA-COMP:10131"/>
        <dbReference type="Rhea" id="RHEA-COMP:10132"/>
        <dbReference type="Rhea" id="RHEA-COMP:13555"/>
        <dbReference type="Rhea" id="RHEA-COMP:13556"/>
        <dbReference type="ChEBI" id="CHEBI:29950"/>
        <dbReference type="ChEBI" id="CHEBI:82612"/>
        <dbReference type="ChEBI" id="CHEBI:137386"/>
        <dbReference type="ChEBI" id="CHEBI:137387"/>
        <dbReference type="EC" id="2.1.1.63"/>
    </reaction>
</comment>
<dbReference type="InterPro" id="IPR023546">
    <property type="entry name" value="MGMT"/>
</dbReference>
<evidence type="ECO:0000256" key="2">
    <source>
        <dbReference type="ARBA" id="ARBA00008711"/>
    </source>
</evidence>
<name>A0AAF0BKR7_9PROT</name>
<evidence type="ECO:0000313" key="12">
    <source>
        <dbReference type="EMBL" id="WCL54584.1"/>
    </source>
</evidence>
<dbReference type="AlphaFoldDB" id="A0AAF0BKR7"/>
<comment type="catalytic activity">
    <reaction evidence="8 9">
        <text>a 6-O-methyl-2'-deoxyguanosine in DNA + L-cysteinyl-[protein] = S-methyl-L-cysteinyl-[protein] + a 2'-deoxyguanosine in DNA</text>
        <dbReference type="Rhea" id="RHEA:24000"/>
        <dbReference type="Rhea" id="RHEA-COMP:10131"/>
        <dbReference type="Rhea" id="RHEA-COMP:10132"/>
        <dbReference type="Rhea" id="RHEA-COMP:11367"/>
        <dbReference type="Rhea" id="RHEA-COMP:11368"/>
        <dbReference type="ChEBI" id="CHEBI:29950"/>
        <dbReference type="ChEBI" id="CHEBI:82612"/>
        <dbReference type="ChEBI" id="CHEBI:85445"/>
        <dbReference type="ChEBI" id="CHEBI:85448"/>
        <dbReference type="EC" id="2.1.1.63"/>
    </reaction>
</comment>
<dbReference type="InterPro" id="IPR001497">
    <property type="entry name" value="MethylDNA_cys_MeTrfase_AS"/>
</dbReference>
<evidence type="ECO:0000259" key="10">
    <source>
        <dbReference type="Pfam" id="PF01035"/>
    </source>
</evidence>
<dbReference type="Proteomes" id="UP001217500">
    <property type="component" value="Chromosome"/>
</dbReference>
<dbReference type="HAMAP" id="MF_00772">
    <property type="entry name" value="OGT"/>
    <property type="match status" value="1"/>
</dbReference>
<protein>
    <recommendedName>
        <fullName evidence="9">Methylated-DNA--protein-cysteine methyltransferase</fullName>
        <ecNumber evidence="9">2.1.1.63</ecNumber>
    </recommendedName>
    <alternativeName>
        <fullName evidence="9">6-O-methylguanine-DNA methyltransferase</fullName>
        <shortName evidence="9">MGMT</shortName>
    </alternativeName>
    <alternativeName>
        <fullName evidence="9">O-6-methylguanine-DNA-alkyltransferase</fullName>
    </alternativeName>
</protein>
<dbReference type="GO" id="GO:0006307">
    <property type="term" value="P:DNA alkylation repair"/>
    <property type="evidence" value="ECO:0007669"/>
    <property type="project" value="UniProtKB-UniRule"/>
</dbReference>
<dbReference type="GO" id="GO:0005737">
    <property type="term" value="C:cytoplasm"/>
    <property type="evidence" value="ECO:0007669"/>
    <property type="project" value="UniProtKB-SubCell"/>
</dbReference>
<keyword evidence="3 9" id="KW-0963">Cytoplasm</keyword>
<evidence type="ECO:0000313" key="13">
    <source>
        <dbReference type="Proteomes" id="UP001217500"/>
    </source>
</evidence>
<dbReference type="Gene3D" id="3.30.160.70">
    <property type="entry name" value="Methylated DNA-protein cysteine methyltransferase domain"/>
    <property type="match status" value="1"/>
</dbReference>
<evidence type="ECO:0000256" key="7">
    <source>
        <dbReference type="ARBA" id="ARBA00023204"/>
    </source>
</evidence>
<dbReference type="KEGG" id="gso:PH603_02280"/>
<dbReference type="InterPro" id="IPR008332">
    <property type="entry name" value="MethylG_MeTrfase_N"/>
</dbReference>
<reference evidence="12" key="1">
    <citation type="submission" date="2023-01" db="EMBL/GenBank/DDBJ databases">
        <title>The genome sequence of Kordiimonadaceae bacterium 6D33.</title>
        <authorList>
            <person name="Liu Y."/>
        </authorList>
    </citation>
    <scope>NUCLEOTIDE SEQUENCE</scope>
    <source>
        <strain evidence="12">6D33</strain>
    </source>
</reference>
<comment type="similarity">
    <text evidence="2 9">Belongs to the MGMT family.</text>
</comment>
<evidence type="ECO:0000259" key="11">
    <source>
        <dbReference type="Pfam" id="PF02870"/>
    </source>
</evidence>
<comment type="subcellular location">
    <subcellularLocation>
        <location evidence="9">Cytoplasm</location>
    </subcellularLocation>
</comment>
<dbReference type="InterPro" id="IPR014048">
    <property type="entry name" value="MethylDNA_cys_MeTrfase_DNA-bd"/>
</dbReference>
<dbReference type="InterPro" id="IPR036388">
    <property type="entry name" value="WH-like_DNA-bd_sf"/>
</dbReference>
<evidence type="ECO:0000256" key="4">
    <source>
        <dbReference type="ARBA" id="ARBA00022603"/>
    </source>
</evidence>
<feature type="domain" description="Methylguanine DNA methyltransferase ribonuclease-like" evidence="11">
    <location>
        <begin position="6"/>
        <end position="62"/>
    </location>
</feature>
<keyword evidence="7 9" id="KW-0234">DNA repair</keyword>
<dbReference type="PROSITE" id="PS00374">
    <property type="entry name" value="MGMT"/>
    <property type="match status" value="1"/>
</dbReference>
<accession>A0AAF0BKR7</accession>
<feature type="domain" description="Methylated-DNA-[protein]-cysteine S-methyltransferase DNA binding" evidence="10">
    <location>
        <begin position="67"/>
        <end position="146"/>
    </location>
</feature>
<dbReference type="Pfam" id="PF01035">
    <property type="entry name" value="DNA_binding_1"/>
    <property type="match status" value="1"/>
</dbReference>
<dbReference type="GO" id="GO:0003908">
    <property type="term" value="F:methylated-DNA-[protein]-cysteine S-methyltransferase activity"/>
    <property type="evidence" value="ECO:0007669"/>
    <property type="project" value="UniProtKB-UniRule"/>
</dbReference>
<dbReference type="PANTHER" id="PTHR10815:SF13">
    <property type="entry name" value="METHYLATED-DNA--PROTEIN-CYSTEINE METHYLTRANSFERASE"/>
    <property type="match status" value="1"/>
</dbReference>
<comment type="miscellaneous">
    <text evidence="9">This enzyme catalyzes only one turnover and therefore is not strictly catalytic. According to one definition, an enzyme is a biocatalyst that acts repeatedly and over many reaction cycles.</text>
</comment>
<keyword evidence="13" id="KW-1185">Reference proteome</keyword>
<evidence type="ECO:0000256" key="3">
    <source>
        <dbReference type="ARBA" id="ARBA00022490"/>
    </source>
</evidence>
<dbReference type="InterPro" id="IPR036217">
    <property type="entry name" value="MethylDNA_cys_MeTrfase_DNAb"/>
</dbReference>
<dbReference type="PANTHER" id="PTHR10815">
    <property type="entry name" value="METHYLATED-DNA--PROTEIN-CYSTEINE METHYLTRANSFERASE"/>
    <property type="match status" value="1"/>
</dbReference>
<dbReference type="SUPFAM" id="SSF53155">
    <property type="entry name" value="Methylated DNA-protein cysteine methyltransferase domain"/>
    <property type="match status" value="1"/>
</dbReference>
<dbReference type="CDD" id="cd06445">
    <property type="entry name" value="ATase"/>
    <property type="match status" value="1"/>
</dbReference>
<proteinExistence type="inferred from homology"/>
<dbReference type="RefSeq" id="WP_289504303.1">
    <property type="nucleotide sequence ID" value="NZ_CP116805.1"/>
</dbReference>
<evidence type="ECO:0000256" key="8">
    <source>
        <dbReference type="ARBA" id="ARBA00049348"/>
    </source>
</evidence>
<dbReference type="InterPro" id="IPR036631">
    <property type="entry name" value="MGMT_N_sf"/>
</dbReference>
<evidence type="ECO:0000256" key="1">
    <source>
        <dbReference type="ARBA" id="ARBA00001286"/>
    </source>
</evidence>
<gene>
    <name evidence="12" type="ORF">PH603_02280</name>
</gene>
<dbReference type="Gene3D" id="1.10.10.10">
    <property type="entry name" value="Winged helix-like DNA-binding domain superfamily/Winged helix DNA-binding domain"/>
    <property type="match status" value="1"/>
</dbReference>
<dbReference type="NCBIfam" id="TIGR00589">
    <property type="entry name" value="ogt"/>
    <property type="match status" value="1"/>
</dbReference>
<evidence type="ECO:0000256" key="5">
    <source>
        <dbReference type="ARBA" id="ARBA00022679"/>
    </source>
</evidence>
<dbReference type="SUPFAM" id="SSF46767">
    <property type="entry name" value="Methylated DNA-protein cysteine methyltransferase, C-terminal domain"/>
    <property type="match status" value="1"/>
</dbReference>
<sequence length="163" mass="17623">MPQLSMHTPISDLTIHEWDGALVALDWGWGGEDEVTPLLREAKRQLDAYFDGELTQFNLPFAPEGTPFQKRLWRALSDIPYGETMSYGELATKLTSSARAVGTACGRNPLPILIPCHRVLAAGGNMGGYSGDGGLMTKKALLVLEGAMSVEQGLMLEALGFLD</sequence>
<keyword evidence="6 9" id="KW-0227">DNA damage</keyword>
<dbReference type="EC" id="2.1.1.63" evidence="9"/>
<evidence type="ECO:0000256" key="9">
    <source>
        <dbReference type="HAMAP-Rule" id="MF_00772"/>
    </source>
</evidence>
<keyword evidence="4 9" id="KW-0489">Methyltransferase</keyword>
<comment type="function">
    <text evidence="9">Involved in the cellular defense against the biological effects of O6-methylguanine (O6-MeG) and O4-methylthymine (O4-MeT) in DNA. Repairs the methylated nucleobase in DNA by stoichiometrically transferring the methyl group to a cysteine residue in the enzyme. This is a suicide reaction: the enzyme is irreversibly inactivated.</text>
</comment>
<keyword evidence="5 9" id="KW-0808">Transferase</keyword>
<feature type="active site" description="Nucleophile; methyl group acceptor" evidence="9">
    <location>
        <position position="116"/>
    </location>
</feature>